<evidence type="ECO:0000256" key="4">
    <source>
        <dbReference type="SAM" id="SignalP"/>
    </source>
</evidence>
<dbReference type="PANTHER" id="PTHR48043">
    <property type="entry name" value="EG:EG0003.4 PROTEIN-RELATED"/>
    <property type="match status" value="1"/>
</dbReference>
<keyword evidence="3" id="KW-0472">Membrane</keyword>
<dbReference type="OrthoDB" id="425722at2759"/>
<dbReference type="PANTHER" id="PTHR48043:SF145">
    <property type="entry name" value="FI06409P-RELATED"/>
    <property type="match status" value="1"/>
</dbReference>
<keyword evidence="6" id="KW-1185">Reference proteome</keyword>
<organism evidence="5 6">
    <name type="scientific">Stylonychia lemnae</name>
    <name type="common">Ciliate</name>
    <dbReference type="NCBI Taxonomy" id="5949"/>
    <lineage>
        <taxon>Eukaryota</taxon>
        <taxon>Sar</taxon>
        <taxon>Alveolata</taxon>
        <taxon>Ciliophora</taxon>
        <taxon>Intramacronucleata</taxon>
        <taxon>Spirotrichea</taxon>
        <taxon>Stichotrichia</taxon>
        <taxon>Sporadotrichida</taxon>
        <taxon>Oxytrichidae</taxon>
        <taxon>Stylonychinae</taxon>
        <taxon>Stylonychia</taxon>
    </lineage>
</organism>
<protein>
    <submittedName>
        <fullName evidence="5">Antennal-enriched udp-glycosyltransferase</fullName>
    </submittedName>
</protein>
<evidence type="ECO:0000256" key="3">
    <source>
        <dbReference type="SAM" id="Phobius"/>
    </source>
</evidence>
<dbReference type="EMBL" id="CCKQ01012103">
    <property type="protein sequence ID" value="CDW83709.1"/>
    <property type="molecule type" value="Genomic_DNA"/>
</dbReference>
<keyword evidence="4" id="KW-0732">Signal</keyword>
<keyword evidence="1" id="KW-0328">Glycosyltransferase</keyword>
<dbReference type="SUPFAM" id="SSF53756">
    <property type="entry name" value="UDP-Glycosyltransferase/glycogen phosphorylase"/>
    <property type="match status" value="1"/>
</dbReference>
<dbReference type="Pfam" id="PF00201">
    <property type="entry name" value="UDPGT"/>
    <property type="match status" value="1"/>
</dbReference>
<dbReference type="InterPro" id="IPR050271">
    <property type="entry name" value="UDP-glycosyltransferase"/>
</dbReference>
<keyword evidence="3" id="KW-1133">Transmembrane helix</keyword>
<dbReference type="InterPro" id="IPR002213">
    <property type="entry name" value="UDP_glucos_trans"/>
</dbReference>
<name>A0A078ANF9_STYLE</name>
<feature type="transmembrane region" description="Helical" evidence="3">
    <location>
        <begin position="500"/>
        <end position="521"/>
    </location>
</feature>
<sequence length="539" mass="62512">MNTYFLILLLSLNIICFSQSKDQQVEKQRKKILVIGQFIVSHPRTWYHISKELAKVENYEIYQILPADSSYVLKVKANGVIPILCKNYSQQYFDEFNEKMKASTLGDSEIIDYMQYLTRAFYSEKELIQEIKSLKFDLVICGLFFETQLMVNTLQIPLYIRIFSGNLDSSMQFMMNQHTTHSSQLHQIRTVIFGMENHTDLHSFTTNFFTRLRNRLAEHIFCGLGSYLIHQKLYNEIPEHLRQDAMTFRAPDMILYTGYEGLSQPMALSPNSRIIPPLSKIESDAQMITQDLQNFIDRFEKLIFVSFGTAQIPKPEFIRILSIYMQKQSNYGFIYSATNLKYLEKDILDRVQNSGNVFVASWLPQIQILNNPKVKIFFSHGGLNGVIESIEAQKPLIIIPAISTDQFYSCEYVQAQKLGACLFKSDEDHLDEQVKYIEENNGFSDRLKILKKMIDKKKQQGLGLLYWVDYLLEIGTSEFISAKQYQSFNYLQLYDVDVNIAIDLILIAMIAIVIAILVKIYRLITCKKGKNESKSTKID</sequence>
<dbReference type="Proteomes" id="UP000039865">
    <property type="component" value="Unassembled WGS sequence"/>
</dbReference>
<evidence type="ECO:0000256" key="2">
    <source>
        <dbReference type="ARBA" id="ARBA00022679"/>
    </source>
</evidence>
<keyword evidence="2 5" id="KW-0808">Transferase</keyword>
<accession>A0A078ANF9</accession>
<keyword evidence="3" id="KW-0812">Transmembrane</keyword>
<dbReference type="AlphaFoldDB" id="A0A078ANF9"/>
<dbReference type="GO" id="GO:0008194">
    <property type="term" value="F:UDP-glycosyltransferase activity"/>
    <property type="evidence" value="ECO:0007669"/>
    <property type="project" value="InterPro"/>
</dbReference>
<evidence type="ECO:0000313" key="5">
    <source>
        <dbReference type="EMBL" id="CDW83709.1"/>
    </source>
</evidence>
<gene>
    <name evidence="5" type="primary">Contig17040.g18147</name>
    <name evidence="5" type="ORF">STYLEM_12757</name>
</gene>
<evidence type="ECO:0000256" key="1">
    <source>
        <dbReference type="ARBA" id="ARBA00022676"/>
    </source>
</evidence>
<evidence type="ECO:0000313" key="6">
    <source>
        <dbReference type="Proteomes" id="UP000039865"/>
    </source>
</evidence>
<dbReference type="Gene3D" id="3.40.50.2000">
    <property type="entry name" value="Glycogen Phosphorylase B"/>
    <property type="match status" value="1"/>
</dbReference>
<reference evidence="5 6" key="1">
    <citation type="submission" date="2014-06" db="EMBL/GenBank/DDBJ databases">
        <authorList>
            <person name="Swart Estienne"/>
        </authorList>
    </citation>
    <scope>NUCLEOTIDE SEQUENCE [LARGE SCALE GENOMIC DNA]</scope>
    <source>
        <strain evidence="5 6">130c</strain>
    </source>
</reference>
<proteinExistence type="predicted"/>
<dbReference type="InParanoid" id="A0A078ANF9"/>
<feature type="signal peptide" evidence="4">
    <location>
        <begin position="1"/>
        <end position="20"/>
    </location>
</feature>
<feature type="chain" id="PRO_5001729523" evidence="4">
    <location>
        <begin position="21"/>
        <end position="539"/>
    </location>
</feature>